<evidence type="ECO:0000313" key="1">
    <source>
        <dbReference type="EMBL" id="MBV0925025.1"/>
    </source>
</evidence>
<dbReference type="RefSeq" id="WP_162317866.1">
    <property type="nucleotide sequence ID" value="NZ_JAHQXF010000002.1"/>
</dbReference>
<dbReference type="EMBL" id="JAHQXF010000002">
    <property type="protein sequence ID" value="MBV0925025.1"/>
    <property type="molecule type" value="Genomic_DNA"/>
</dbReference>
<name>A0A8J7Y5Q6_9EURY</name>
<dbReference type="AlphaFoldDB" id="A0A8J7Y5Q6"/>
<sequence length="202" mass="23041">MSETSEILERAERTLRASYAGLETFKNNNGEAKFIGFRNAVTMGRSVTFVLQNLSSTEDSFDEWYDKRVDVLKEDPACQRMVELRNKIEKEGDEGVTNYVKANGTGSQILGELGRNKPSWADGIFIADQYGGSGYTIEHSDTPNEKYYVDFDNEYVDFGVYTRKDSETKERIDAEDDLEYYIRLLAELVDDAKKEFGQSHSN</sequence>
<proteinExistence type="predicted"/>
<reference evidence="1 2" key="1">
    <citation type="submission" date="2021-06" db="EMBL/GenBank/DDBJ databases">
        <title>New haloarchaea isolates fom saline soil.</title>
        <authorList>
            <person name="Duran-Viseras A."/>
            <person name="Sanchez-Porro C.S."/>
            <person name="Ventosa A."/>
        </authorList>
    </citation>
    <scope>NUCLEOTIDE SEQUENCE [LARGE SCALE GENOMIC DNA]</scope>
    <source>
        <strain evidence="1 2">JCM 183640</strain>
    </source>
</reference>
<dbReference type="Proteomes" id="UP000766550">
    <property type="component" value="Unassembled WGS sequence"/>
</dbReference>
<evidence type="ECO:0000313" key="2">
    <source>
        <dbReference type="Proteomes" id="UP000766550"/>
    </source>
</evidence>
<accession>A0A8J7Y5Q6</accession>
<keyword evidence="2" id="KW-1185">Reference proteome</keyword>
<dbReference type="OrthoDB" id="350478at2157"/>
<organism evidence="1 2">
    <name type="scientific">Haloarcula limicola</name>
    <dbReference type="NCBI Taxonomy" id="1429915"/>
    <lineage>
        <taxon>Archaea</taxon>
        <taxon>Methanobacteriati</taxon>
        <taxon>Methanobacteriota</taxon>
        <taxon>Stenosarchaea group</taxon>
        <taxon>Halobacteria</taxon>
        <taxon>Halobacteriales</taxon>
        <taxon>Haloarculaceae</taxon>
        <taxon>Haloarcula</taxon>
    </lineage>
</organism>
<protein>
    <submittedName>
        <fullName evidence="1">Uncharacterized protein</fullName>
    </submittedName>
</protein>
<gene>
    <name evidence="1" type="ORF">KTS45_12540</name>
</gene>
<comment type="caution">
    <text evidence="1">The sequence shown here is derived from an EMBL/GenBank/DDBJ whole genome shotgun (WGS) entry which is preliminary data.</text>
</comment>